<dbReference type="Proteomes" id="UP000501690">
    <property type="component" value="Linkage Group LG8"/>
</dbReference>
<name>A0A4D6MX11_VIGUN</name>
<feature type="compositionally biased region" description="Polar residues" evidence="1">
    <location>
        <begin position="28"/>
        <end position="37"/>
    </location>
</feature>
<dbReference type="EMBL" id="CP039352">
    <property type="protein sequence ID" value="QCE04415.1"/>
    <property type="molecule type" value="Genomic_DNA"/>
</dbReference>
<evidence type="ECO:0000313" key="2">
    <source>
        <dbReference type="EMBL" id="QCE04415.1"/>
    </source>
</evidence>
<protein>
    <submittedName>
        <fullName evidence="2">Uncharacterized protein</fullName>
    </submittedName>
</protein>
<dbReference type="AlphaFoldDB" id="A0A4D6MX11"/>
<gene>
    <name evidence="2" type="ORF">DEO72_LG8g2451</name>
</gene>
<proteinExistence type="predicted"/>
<keyword evidence="3" id="KW-1185">Reference proteome</keyword>
<reference evidence="2 3" key="1">
    <citation type="submission" date="2019-04" db="EMBL/GenBank/DDBJ databases">
        <title>An improved genome assembly and genetic linkage map for asparagus bean, Vigna unguiculata ssp. sesquipedialis.</title>
        <authorList>
            <person name="Xia Q."/>
            <person name="Zhang R."/>
            <person name="Dong Y."/>
        </authorList>
    </citation>
    <scope>NUCLEOTIDE SEQUENCE [LARGE SCALE GENOMIC DNA]</scope>
    <source>
        <tissue evidence="2">Leaf</tissue>
    </source>
</reference>
<accession>A0A4D6MX11</accession>
<feature type="compositionally biased region" description="Basic and acidic residues" evidence="1">
    <location>
        <begin position="7"/>
        <end position="21"/>
    </location>
</feature>
<evidence type="ECO:0000313" key="3">
    <source>
        <dbReference type="Proteomes" id="UP000501690"/>
    </source>
</evidence>
<sequence>MQSGRGAETRGSDVGRSRHVGDVGPKSGSRSSANQIWNEDGVGPTRLSSSFPLLRETDRFFFLVGFDNTNLHLCFIVPSRDCLASANKGRVYYAMALFYAYEYYEKRGEKFLEEDENYVSVPEGVAWELLFEGIKDGIVEAWKMFPSLDIVEIFGAVLKKNGRI</sequence>
<organism evidence="2 3">
    <name type="scientific">Vigna unguiculata</name>
    <name type="common">Cowpea</name>
    <dbReference type="NCBI Taxonomy" id="3917"/>
    <lineage>
        <taxon>Eukaryota</taxon>
        <taxon>Viridiplantae</taxon>
        <taxon>Streptophyta</taxon>
        <taxon>Embryophyta</taxon>
        <taxon>Tracheophyta</taxon>
        <taxon>Spermatophyta</taxon>
        <taxon>Magnoliopsida</taxon>
        <taxon>eudicotyledons</taxon>
        <taxon>Gunneridae</taxon>
        <taxon>Pentapetalae</taxon>
        <taxon>rosids</taxon>
        <taxon>fabids</taxon>
        <taxon>Fabales</taxon>
        <taxon>Fabaceae</taxon>
        <taxon>Papilionoideae</taxon>
        <taxon>50 kb inversion clade</taxon>
        <taxon>NPAAA clade</taxon>
        <taxon>indigoferoid/millettioid clade</taxon>
        <taxon>Phaseoleae</taxon>
        <taxon>Vigna</taxon>
    </lineage>
</organism>
<feature type="region of interest" description="Disordered" evidence="1">
    <location>
        <begin position="1"/>
        <end position="38"/>
    </location>
</feature>
<evidence type="ECO:0000256" key="1">
    <source>
        <dbReference type="SAM" id="MobiDB-lite"/>
    </source>
</evidence>